<gene>
    <name evidence="2" type="ordered locus">RGE_29010</name>
</gene>
<dbReference type="AlphaFoldDB" id="I0HTA3"/>
<organism evidence="2 3">
    <name type="scientific">Rubrivivax gelatinosus (strain NBRC 100245 / IL144)</name>
    <dbReference type="NCBI Taxonomy" id="983917"/>
    <lineage>
        <taxon>Bacteria</taxon>
        <taxon>Pseudomonadati</taxon>
        <taxon>Pseudomonadota</taxon>
        <taxon>Betaproteobacteria</taxon>
        <taxon>Burkholderiales</taxon>
        <taxon>Sphaerotilaceae</taxon>
        <taxon>Rubrivivax</taxon>
    </lineage>
</organism>
<dbReference type="EMBL" id="AP012320">
    <property type="protein sequence ID" value="BAL96240.1"/>
    <property type="molecule type" value="Genomic_DNA"/>
</dbReference>
<evidence type="ECO:0000313" key="3">
    <source>
        <dbReference type="Proteomes" id="UP000007883"/>
    </source>
</evidence>
<accession>I0HTA3</accession>
<dbReference type="KEGG" id="rge:RGE_29010"/>
<sequence>MLPKPVSCPAGSGLPGSGRRAGTTPAPFNGRQLDRQWQKPPAT</sequence>
<dbReference type="Proteomes" id="UP000007883">
    <property type="component" value="Chromosome"/>
</dbReference>
<name>I0HTA3_RUBGI</name>
<evidence type="ECO:0000313" key="2">
    <source>
        <dbReference type="EMBL" id="BAL96240.1"/>
    </source>
</evidence>
<keyword evidence="3" id="KW-1185">Reference proteome</keyword>
<feature type="region of interest" description="Disordered" evidence="1">
    <location>
        <begin position="1"/>
        <end position="43"/>
    </location>
</feature>
<evidence type="ECO:0000256" key="1">
    <source>
        <dbReference type="SAM" id="MobiDB-lite"/>
    </source>
</evidence>
<dbReference type="PATRIC" id="fig|983917.3.peg.2829"/>
<protein>
    <submittedName>
        <fullName evidence="2">Uncharacterized protein</fullName>
    </submittedName>
</protein>
<dbReference type="STRING" id="983917.RGE_29010"/>
<dbReference type="HOGENOM" id="CLU_3239127_0_0_4"/>
<reference evidence="2 3" key="1">
    <citation type="journal article" date="2012" name="J. Bacteriol.">
        <title>Complete genome sequence of phototrophic betaproteobacterium Rubrivivax gelatinosus IL144.</title>
        <authorList>
            <person name="Nagashima S."/>
            <person name="Kamimura A."/>
            <person name="Shimizu T."/>
            <person name="Nakamura-isaki S."/>
            <person name="Aono E."/>
            <person name="Sakamoto K."/>
            <person name="Ichikawa N."/>
            <person name="Nakazawa H."/>
            <person name="Sekine M."/>
            <person name="Yamazaki S."/>
            <person name="Fujita N."/>
            <person name="Shimada K."/>
            <person name="Hanada S."/>
            <person name="Nagashima K.V.P."/>
        </authorList>
    </citation>
    <scope>NUCLEOTIDE SEQUENCE [LARGE SCALE GENOMIC DNA]</scope>
    <source>
        <strain evidence="3">NBRC 100245 / IL144</strain>
    </source>
</reference>
<proteinExistence type="predicted"/>